<gene>
    <name evidence="6" type="primary">LOC111600076</name>
</gene>
<protein>
    <recommendedName>
        <fullName evidence="2">Partner of Y14 and mago</fullName>
    </recommendedName>
</protein>
<dbReference type="PANTHER" id="PTHR22959">
    <property type="entry name" value="PYM PROTEIN"/>
    <property type="match status" value="1"/>
</dbReference>
<evidence type="ECO:0000313" key="5">
    <source>
        <dbReference type="Proteomes" id="UP000504633"/>
    </source>
</evidence>
<dbReference type="GO" id="GO:0003723">
    <property type="term" value="F:RNA binding"/>
    <property type="evidence" value="ECO:0007669"/>
    <property type="project" value="TreeGrafter"/>
</dbReference>
<dbReference type="Pfam" id="PF09282">
    <property type="entry name" value="Mago-bind"/>
    <property type="match status" value="1"/>
</dbReference>
<dbReference type="Proteomes" id="UP000504633">
    <property type="component" value="Unplaced"/>
</dbReference>
<dbReference type="SUPFAM" id="SSF101931">
    <property type="entry name" value="Pym (Within the bgcn gene intron protein, WIBG), N-terminal domain"/>
    <property type="match status" value="1"/>
</dbReference>
<evidence type="ECO:0000259" key="4">
    <source>
        <dbReference type="SMART" id="SM01273"/>
    </source>
</evidence>
<reference evidence="6" key="1">
    <citation type="submission" date="2025-08" db="UniProtKB">
        <authorList>
            <consortium name="RefSeq"/>
        </authorList>
    </citation>
    <scope>IDENTIFICATION</scope>
    <source>
        <strain evidence="6">15085-1641.00</strain>
        <tissue evidence="6">Whole body</tissue>
    </source>
</reference>
<dbReference type="GO" id="GO:0005737">
    <property type="term" value="C:cytoplasm"/>
    <property type="evidence" value="ECO:0007669"/>
    <property type="project" value="TreeGrafter"/>
</dbReference>
<comment type="similarity">
    <text evidence="1">Belongs to the pym family.</text>
</comment>
<dbReference type="OMA" id="IPGCADS"/>
<organism evidence="5 6">
    <name type="scientific">Drosophila hydei</name>
    <name type="common">Fruit fly</name>
    <dbReference type="NCBI Taxonomy" id="7224"/>
    <lineage>
        <taxon>Eukaryota</taxon>
        <taxon>Metazoa</taxon>
        <taxon>Ecdysozoa</taxon>
        <taxon>Arthropoda</taxon>
        <taxon>Hexapoda</taxon>
        <taxon>Insecta</taxon>
        <taxon>Pterygota</taxon>
        <taxon>Neoptera</taxon>
        <taxon>Endopterygota</taxon>
        <taxon>Diptera</taxon>
        <taxon>Brachycera</taxon>
        <taxon>Muscomorpha</taxon>
        <taxon>Ephydroidea</taxon>
        <taxon>Drosophilidae</taxon>
        <taxon>Drosophila</taxon>
    </lineage>
</organism>
<dbReference type="GeneID" id="111600076"/>
<evidence type="ECO:0000256" key="1">
    <source>
        <dbReference type="ARBA" id="ARBA00009394"/>
    </source>
</evidence>
<dbReference type="InterPro" id="IPR036348">
    <property type="entry name" value="WIBG_N_sf"/>
</dbReference>
<dbReference type="CTD" id="37780"/>
<evidence type="ECO:0000256" key="2">
    <source>
        <dbReference type="ARBA" id="ARBA00018898"/>
    </source>
</evidence>
<evidence type="ECO:0000256" key="3">
    <source>
        <dbReference type="SAM" id="MobiDB-lite"/>
    </source>
</evidence>
<dbReference type="GO" id="GO:0035145">
    <property type="term" value="C:exon-exon junction complex"/>
    <property type="evidence" value="ECO:0007669"/>
    <property type="project" value="TreeGrafter"/>
</dbReference>
<proteinExistence type="inferred from homology"/>
<dbReference type="OrthoDB" id="21625at2759"/>
<feature type="region of interest" description="Disordered" evidence="3">
    <location>
        <begin position="76"/>
        <end position="118"/>
    </location>
</feature>
<feature type="compositionally biased region" description="Basic and acidic residues" evidence="3">
    <location>
        <begin position="76"/>
        <end position="88"/>
    </location>
</feature>
<evidence type="ECO:0000313" key="6">
    <source>
        <dbReference type="RefSeq" id="XP_023171783.1"/>
    </source>
</evidence>
<dbReference type="PANTHER" id="PTHR22959:SF0">
    <property type="entry name" value="PARTNER OF Y14 AND MAGO"/>
    <property type="match status" value="1"/>
</dbReference>
<dbReference type="InterPro" id="IPR015362">
    <property type="entry name" value="WIBG_mago-bd"/>
</dbReference>
<feature type="domain" description="WIBG Mago-binding" evidence="4">
    <location>
        <begin position="9"/>
        <end position="35"/>
    </location>
</feature>
<feature type="region of interest" description="Disordered" evidence="3">
    <location>
        <begin position="1"/>
        <end position="21"/>
    </location>
</feature>
<accession>A0A6J1M0R6</accession>
<name>A0A6J1M0R6_DROHY</name>
<dbReference type="GO" id="GO:1903259">
    <property type="term" value="P:exon-exon junction complex disassembly"/>
    <property type="evidence" value="ECO:0007669"/>
    <property type="project" value="InterPro"/>
</dbReference>
<feature type="compositionally biased region" description="Polar residues" evidence="3">
    <location>
        <begin position="103"/>
        <end position="114"/>
    </location>
</feature>
<dbReference type="KEGG" id="dhe:111600076"/>
<sequence>MNTNLESNKGKVIPATKRPDGTWRKARRVKDGYVPQEEVPLYESKGKQFSAQRQTGVPPGMCPILAAEIKKVREKKEKAKEKKVEKQQLTKIAARPTTDAARMTNSSTTNNIHNESPKDCELSKLTKTLDKNLTIVEEPEMDIAKQIKKLKKKIREIEQIETKIQSGDINKLDKDQMEKVKKKPEILRQLKTIEESSTAIKHS</sequence>
<keyword evidence="5" id="KW-1185">Reference proteome</keyword>
<dbReference type="RefSeq" id="XP_023171783.1">
    <property type="nucleotide sequence ID" value="XM_023316015.2"/>
</dbReference>
<dbReference type="InterPro" id="IPR039333">
    <property type="entry name" value="PYM1"/>
</dbReference>
<dbReference type="AlphaFoldDB" id="A0A6J1M0R6"/>
<dbReference type="SMART" id="SM01273">
    <property type="entry name" value="Mago-bind"/>
    <property type="match status" value="1"/>
</dbReference>